<organism evidence="2 3">
    <name type="scientific">Oryzihumus leptocrescens</name>
    <dbReference type="NCBI Taxonomy" id="297536"/>
    <lineage>
        <taxon>Bacteria</taxon>
        <taxon>Bacillati</taxon>
        <taxon>Actinomycetota</taxon>
        <taxon>Actinomycetes</taxon>
        <taxon>Micrococcales</taxon>
        <taxon>Intrasporangiaceae</taxon>
        <taxon>Oryzihumus</taxon>
    </lineage>
</organism>
<name>A0A542ZH86_9MICO</name>
<dbReference type="Pfam" id="PF11716">
    <property type="entry name" value="MDMPI_N"/>
    <property type="match status" value="1"/>
</dbReference>
<protein>
    <submittedName>
        <fullName evidence="2">Mycothiol maleylpyruvate isomerase-like protein</fullName>
    </submittedName>
</protein>
<dbReference type="Proteomes" id="UP000319514">
    <property type="component" value="Unassembled WGS sequence"/>
</dbReference>
<dbReference type="GO" id="GO:0046872">
    <property type="term" value="F:metal ion binding"/>
    <property type="evidence" value="ECO:0007669"/>
    <property type="project" value="InterPro"/>
</dbReference>
<dbReference type="SUPFAM" id="SSF109854">
    <property type="entry name" value="DinB/YfiT-like putative metalloenzymes"/>
    <property type="match status" value="1"/>
</dbReference>
<keyword evidence="2" id="KW-0413">Isomerase</keyword>
<keyword evidence="2" id="KW-0670">Pyruvate</keyword>
<dbReference type="Gene3D" id="1.20.120.450">
    <property type="entry name" value="dinb family like domain"/>
    <property type="match status" value="1"/>
</dbReference>
<dbReference type="GO" id="GO:0016853">
    <property type="term" value="F:isomerase activity"/>
    <property type="evidence" value="ECO:0007669"/>
    <property type="project" value="UniProtKB-KW"/>
</dbReference>
<sequence>MTTSDLQSNAAGMRPMASLISTATDEMRQAVEPVLNRDWSLAAGDLEWSCRQTATHIADDLFSYASQVVAQPAKGYLPIEAVSDPEASPEELVRCVAMCGELLRLAVTAASPDARAGHPYGTSDPEGFAAMGVVEVLVHTYDITRGLGVEWAPPSGLSEPVLARLFPDAPPGDPSAVLLWSTGRTELVGRPRLADWRWDSSIRTDDAK</sequence>
<evidence type="ECO:0000313" key="3">
    <source>
        <dbReference type="Proteomes" id="UP000319514"/>
    </source>
</evidence>
<evidence type="ECO:0000313" key="2">
    <source>
        <dbReference type="EMBL" id="TQL59685.1"/>
    </source>
</evidence>
<proteinExistence type="predicted"/>
<reference evidence="2 3" key="1">
    <citation type="submission" date="2019-06" db="EMBL/GenBank/DDBJ databases">
        <title>Sequencing the genomes of 1000 actinobacteria strains.</title>
        <authorList>
            <person name="Klenk H.-P."/>
        </authorList>
    </citation>
    <scope>NUCLEOTIDE SEQUENCE [LARGE SCALE GENOMIC DNA]</scope>
    <source>
        <strain evidence="2 3">DSM 18082</strain>
    </source>
</reference>
<dbReference type="InterPro" id="IPR034660">
    <property type="entry name" value="DinB/YfiT-like"/>
</dbReference>
<evidence type="ECO:0000259" key="1">
    <source>
        <dbReference type="Pfam" id="PF11716"/>
    </source>
</evidence>
<accession>A0A542ZH86</accession>
<keyword evidence="3" id="KW-1185">Reference proteome</keyword>
<dbReference type="EMBL" id="VFOQ01000001">
    <property type="protein sequence ID" value="TQL59685.1"/>
    <property type="molecule type" value="Genomic_DNA"/>
</dbReference>
<gene>
    <name evidence="2" type="ORF">FB474_1049</name>
</gene>
<feature type="domain" description="Mycothiol-dependent maleylpyruvate isomerase metal-binding" evidence="1">
    <location>
        <begin position="22"/>
        <end position="143"/>
    </location>
</feature>
<dbReference type="InterPro" id="IPR024344">
    <property type="entry name" value="MDMPI_metal-binding"/>
</dbReference>
<comment type="caution">
    <text evidence="2">The sequence shown here is derived from an EMBL/GenBank/DDBJ whole genome shotgun (WGS) entry which is preliminary data.</text>
</comment>
<dbReference type="AlphaFoldDB" id="A0A542ZH86"/>